<dbReference type="Gene3D" id="3.30.1490.330">
    <property type="match status" value="1"/>
</dbReference>
<evidence type="ECO:0000256" key="3">
    <source>
        <dbReference type="ARBA" id="ARBA00022741"/>
    </source>
</evidence>
<feature type="domain" description="Glutathionylspermidine synthase pre-ATP-grasp-like" evidence="6">
    <location>
        <begin position="16"/>
        <end position="408"/>
    </location>
</feature>
<keyword evidence="3" id="KW-0547">Nucleotide-binding</keyword>
<dbReference type="Proteomes" id="UP000319432">
    <property type="component" value="Chromosome"/>
</dbReference>
<evidence type="ECO:0000256" key="2">
    <source>
        <dbReference type="ARBA" id="ARBA00022723"/>
    </source>
</evidence>
<keyword evidence="1" id="KW-0436">Ligase</keyword>
<dbReference type="SUPFAM" id="SSF52440">
    <property type="entry name" value="PreATP-grasp domain"/>
    <property type="match status" value="1"/>
</dbReference>
<dbReference type="Pfam" id="PF03738">
    <property type="entry name" value="GSP_synth"/>
    <property type="match status" value="1"/>
</dbReference>
<keyword evidence="5" id="KW-0460">Magnesium</keyword>
<organism evidence="7 8">
    <name type="scientific">Brevibacillus laterosporus</name>
    <name type="common">Bacillus laterosporus</name>
    <dbReference type="NCBI Taxonomy" id="1465"/>
    <lineage>
        <taxon>Bacteria</taxon>
        <taxon>Bacillati</taxon>
        <taxon>Bacillota</taxon>
        <taxon>Bacilli</taxon>
        <taxon>Bacillales</taxon>
        <taxon>Paenibacillaceae</taxon>
        <taxon>Brevibacillus</taxon>
    </lineage>
</organism>
<evidence type="ECO:0000256" key="4">
    <source>
        <dbReference type="ARBA" id="ARBA00022840"/>
    </source>
</evidence>
<name>A0A518VA99_BRELA</name>
<sequence length="412" mass="47639">MNHKEKRKQFYQQIPHYWADLYGQEYSLYDVYPVTEREASAIRKATNRVGYIFFKTIKLLRQIDDELLLSLGFPASSLRFLRIRQLNMESVIARLDLVELDDRYVVLEINSDTPTFLKELFFVNDRICKEFGYNNPNEGEEKRLQKAVQGAILASLQDVVPNDVEPPHIVFTSHADNKEDRYTAEYLRDLAQLPSCYVPLHELQIVEDEGLYDAAGKRIDLLYRQTYPIEQMLVDYDPNTKEPVGEMLLELVAHRKLAMLNPISAFLLQSKAVQAVIWGLHEELHPFYTSEEHTWIAEHFLPTYLEPDLFREQGTAYVRKPAFGREGDTVQIIKDDAILYEDSNKSYTDYVSVYQKYVPLPTTYVQTAEKKVKGHLMIGSFLISGQASAFGFRIGGPITDNMAYFLPCGYKL</sequence>
<keyword evidence="2" id="KW-0479">Metal-binding</keyword>
<dbReference type="InterPro" id="IPR005494">
    <property type="entry name" value="GSPS_pre-ATP-grasp-like_dom"/>
</dbReference>
<dbReference type="OrthoDB" id="9765517at2"/>
<evidence type="ECO:0000313" key="8">
    <source>
        <dbReference type="Proteomes" id="UP000319432"/>
    </source>
</evidence>
<accession>A0A518VA99</accession>
<evidence type="ECO:0000256" key="5">
    <source>
        <dbReference type="ARBA" id="ARBA00022842"/>
    </source>
</evidence>
<dbReference type="SUPFAM" id="SSF56059">
    <property type="entry name" value="Glutathione synthetase ATP-binding domain-like"/>
    <property type="match status" value="1"/>
</dbReference>
<dbReference type="GO" id="GO:0016874">
    <property type="term" value="F:ligase activity"/>
    <property type="evidence" value="ECO:0007669"/>
    <property type="project" value="UniProtKB-KW"/>
</dbReference>
<evidence type="ECO:0000259" key="6">
    <source>
        <dbReference type="Pfam" id="PF03738"/>
    </source>
</evidence>
<keyword evidence="4" id="KW-0067">ATP-binding</keyword>
<gene>
    <name evidence="7" type="ORF">EEL30_17435</name>
</gene>
<evidence type="ECO:0000313" key="7">
    <source>
        <dbReference type="EMBL" id="QDX93922.1"/>
    </source>
</evidence>
<dbReference type="GO" id="GO:0005524">
    <property type="term" value="F:ATP binding"/>
    <property type="evidence" value="ECO:0007669"/>
    <property type="project" value="UniProtKB-KW"/>
</dbReference>
<dbReference type="AlphaFoldDB" id="A0A518VA99"/>
<protein>
    <submittedName>
        <fullName evidence="7">Glutathionylspermidine synthase family protein</fullName>
    </submittedName>
</protein>
<dbReference type="GO" id="GO:0046872">
    <property type="term" value="F:metal ion binding"/>
    <property type="evidence" value="ECO:0007669"/>
    <property type="project" value="UniProtKB-KW"/>
</dbReference>
<keyword evidence="8" id="KW-1185">Reference proteome</keyword>
<reference evidence="7 8" key="1">
    <citation type="submission" date="2018-11" db="EMBL/GenBank/DDBJ databases">
        <title>Phylogenetic determinants of toxin gene distribution in genomes of Brevibacillus laterosporus.</title>
        <authorList>
            <person name="Glare T.R."/>
            <person name="Durrant A."/>
            <person name="Berry C."/>
            <person name="Palma L."/>
            <person name="Ormskirk M."/>
            <person name="Cox M.O."/>
        </authorList>
    </citation>
    <scope>NUCLEOTIDE SEQUENCE [LARGE SCALE GENOMIC DNA]</scope>
    <source>
        <strain evidence="7 8">1821L</strain>
    </source>
</reference>
<dbReference type="EMBL" id="CP033464">
    <property type="protein sequence ID" value="QDX93922.1"/>
    <property type="molecule type" value="Genomic_DNA"/>
</dbReference>
<proteinExistence type="predicted"/>
<evidence type="ECO:0000256" key="1">
    <source>
        <dbReference type="ARBA" id="ARBA00022598"/>
    </source>
</evidence>
<dbReference type="InterPro" id="IPR016185">
    <property type="entry name" value="PreATP-grasp_dom_sf"/>
</dbReference>